<name>A0ABQ4FWF7_9ACTN</name>
<dbReference type="RefSeq" id="WP_239103492.1">
    <property type="nucleotide sequence ID" value="NZ_BAAAGP010000016.1"/>
</dbReference>
<proteinExistence type="predicted"/>
<feature type="transmembrane region" description="Helical" evidence="1">
    <location>
        <begin position="153"/>
        <end position="175"/>
    </location>
</feature>
<keyword evidence="1" id="KW-0472">Membrane</keyword>
<evidence type="ECO:0000256" key="1">
    <source>
        <dbReference type="SAM" id="Phobius"/>
    </source>
</evidence>
<keyword evidence="1" id="KW-0812">Transmembrane</keyword>
<accession>A0ABQ4FWF7</accession>
<dbReference type="InterPro" id="IPR005325">
    <property type="entry name" value="DUF308_memb"/>
</dbReference>
<dbReference type="InterPro" id="IPR052712">
    <property type="entry name" value="Acid_resist_chaperone_HdeD"/>
</dbReference>
<dbReference type="PANTHER" id="PTHR34989:SF1">
    <property type="entry name" value="PROTEIN HDED"/>
    <property type="match status" value="1"/>
</dbReference>
<organism evidence="2 3">
    <name type="scientific">Microbispora corallina</name>
    <dbReference type="NCBI Taxonomy" id="83302"/>
    <lineage>
        <taxon>Bacteria</taxon>
        <taxon>Bacillati</taxon>
        <taxon>Actinomycetota</taxon>
        <taxon>Actinomycetes</taxon>
        <taxon>Streptosporangiales</taxon>
        <taxon>Streptosporangiaceae</taxon>
        <taxon>Microbispora</taxon>
    </lineage>
</organism>
<protein>
    <submittedName>
        <fullName evidence="2">Membrane protein</fullName>
    </submittedName>
</protein>
<evidence type="ECO:0000313" key="2">
    <source>
        <dbReference type="EMBL" id="GIH39107.1"/>
    </source>
</evidence>
<sequence>MHDTAMRHTVAAHWWVPAVRGVLTILFGVIAIAWPKITLLALVTIFGAYALVNGVFTLFQAARGHTGQSRGWLIFEGLVGLLAGIAAFAWPGITTLALLLVIASWFVVIGVFEIIEAIALRRQIEGEWLLALNGLVAVVFGLLLFIWPATGALAIVWLIGVSAIVFGISLIAHAFGLRGHRPRVAAGPSPVV</sequence>
<feature type="transmembrane region" description="Helical" evidence="1">
    <location>
        <begin position="71"/>
        <end position="90"/>
    </location>
</feature>
<dbReference type="Pfam" id="PF03729">
    <property type="entry name" value="DUF308"/>
    <property type="match status" value="2"/>
</dbReference>
<evidence type="ECO:0000313" key="3">
    <source>
        <dbReference type="Proteomes" id="UP000603904"/>
    </source>
</evidence>
<feature type="transmembrane region" description="Helical" evidence="1">
    <location>
        <begin position="40"/>
        <end position="59"/>
    </location>
</feature>
<keyword evidence="3" id="KW-1185">Reference proteome</keyword>
<dbReference type="Proteomes" id="UP000603904">
    <property type="component" value="Unassembled WGS sequence"/>
</dbReference>
<keyword evidence="1" id="KW-1133">Transmembrane helix</keyword>
<dbReference type="EMBL" id="BOOC01000006">
    <property type="protein sequence ID" value="GIH39107.1"/>
    <property type="molecule type" value="Genomic_DNA"/>
</dbReference>
<gene>
    <name evidence="2" type="ORF">Mco01_21070</name>
</gene>
<feature type="transmembrane region" description="Helical" evidence="1">
    <location>
        <begin position="127"/>
        <end position="147"/>
    </location>
</feature>
<comment type="caution">
    <text evidence="2">The sequence shown here is derived from an EMBL/GenBank/DDBJ whole genome shotgun (WGS) entry which is preliminary data.</text>
</comment>
<dbReference type="PANTHER" id="PTHR34989">
    <property type="entry name" value="PROTEIN HDED"/>
    <property type="match status" value="1"/>
</dbReference>
<reference evidence="2 3" key="1">
    <citation type="submission" date="2021-01" db="EMBL/GenBank/DDBJ databases">
        <title>Whole genome shotgun sequence of Microbispora corallina NBRC 16416.</title>
        <authorList>
            <person name="Komaki H."/>
            <person name="Tamura T."/>
        </authorList>
    </citation>
    <scope>NUCLEOTIDE SEQUENCE [LARGE SCALE GENOMIC DNA]</scope>
    <source>
        <strain evidence="2 3">NBRC 16416</strain>
    </source>
</reference>
<feature type="transmembrane region" description="Helical" evidence="1">
    <location>
        <begin position="96"/>
        <end position="115"/>
    </location>
</feature>
<feature type="transmembrane region" description="Helical" evidence="1">
    <location>
        <begin position="12"/>
        <end position="34"/>
    </location>
</feature>